<evidence type="ECO:0000313" key="3">
    <source>
        <dbReference type="EMBL" id="RDD60555.1"/>
    </source>
</evidence>
<keyword evidence="1" id="KW-0723">Serine/threonine-protein kinase</keyword>
<proteinExistence type="predicted"/>
<evidence type="ECO:0000259" key="2">
    <source>
        <dbReference type="Pfam" id="PF13581"/>
    </source>
</evidence>
<dbReference type="GO" id="GO:0004674">
    <property type="term" value="F:protein serine/threonine kinase activity"/>
    <property type="evidence" value="ECO:0007669"/>
    <property type="project" value="UniProtKB-KW"/>
</dbReference>
<dbReference type="AlphaFoldDB" id="A0A369T879"/>
<dbReference type="CDD" id="cd16936">
    <property type="entry name" value="HATPase_RsbW-like"/>
    <property type="match status" value="1"/>
</dbReference>
<evidence type="ECO:0000256" key="1">
    <source>
        <dbReference type="ARBA" id="ARBA00022527"/>
    </source>
</evidence>
<sequence>MTGGRDVVRSGDSESDEMVCELRVHALPARLRLIRRVVGEAARELDCSPGVVEGLVSAVDEACQNIIRYAYKGDPKGVILLRIERAGDNAVIRLIDYAEPVDPAGIQPRPLDELRPGGLGTHLIQAAADSVEFEPPTQGAGNILKLVKRIE</sequence>
<keyword evidence="3" id="KW-0547">Nucleotide-binding</keyword>
<name>A0A369T879_9PROT</name>
<dbReference type="RefSeq" id="WP_114583491.1">
    <property type="nucleotide sequence ID" value="NZ_QPMH01000024.1"/>
</dbReference>
<organism evidence="3 4">
    <name type="scientific">Ferruginivarius sediminum</name>
    <dbReference type="NCBI Taxonomy" id="2661937"/>
    <lineage>
        <taxon>Bacteria</taxon>
        <taxon>Pseudomonadati</taxon>
        <taxon>Pseudomonadota</taxon>
        <taxon>Alphaproteobacteria</taxon>
        <taxon>Rhodospirillales</taxon>
        <taxon>Rhodospirillaceae</taxon>
        <taxon>Ferruginivarius</taxon>
    </lineage>
</organism>
<keyword evidence="4" id="KW-1185">Reference proteome</keyword>
<dbReference type="PANTHER" id="PTHR35526:SF3">
    <property type="entry name" value="ANTI-SIGMA-F FACTOR RSBW"/>
    <property type="match status" value="1"/>
</dbReference>
<dbReference type="Gene3D" id="3.30.565.10">
    <property type="entry name" value="Histidine kinase-like ATPase, C-terminal domain"/>
    <property type="match status" value="1"/>
</dbReference>
<accession>A0A369T879</accession>
<comment type="caution">
    <text evidence="3">The sequence shown here is derived from an EMBL/GenBank/DDBJ whole genome shotgun (WGS) entry which is preliminary data.</text>
</comment>
<keyword evidence="1" id="KW-0808">Transferase</keyword>
<keyword evidence="1" id="KW-0418">Kinase</keyword>
<dbReference type="InterPro" id="IPR036890">
    <property type="entry name" value="HATPase_C_sf"/>
</dbReference>
<dbReference type="PANTHER" id="PTHR35526">
    <property type="entry name" value="ANTI-SIGMA-F FACTOR RSBW-RELATED"/>
    <property type="match status" value="1"/>
</dbReference>
<dbReference type="Proteomes" id="UP000253941">
    <property type="component" value="Unassembled WGS sequence"/>
</dbReference>
<dbReference type="InterPro" id="IPR050267">
    <property type="entry name" value="Anti-sigma-factor_SerPK"/>
</dbReference>
<gene>
    <name evidence="3" type="ORF">DRB17_17335</name>
</gene>
<dbReference type="GO" id="GO:0005524">
    <property type="term" value="F:ATP binding"/>
    <property type="evidence" value="ECO:0007669"/>
    <property type="project" value="UniProtKB-KW"/>
</dbReference>
<evidence type="ECO:0000313" key="4">
    <source>
        <dbReference type="Proteomes" id="UP000253941"/>
    </source>
</evidence>
<feature type="domain" description="Histidine kinase/HSP90-like ATPase" evidence="2">
    <location>
        <begin position="25"/>
        <end position="148"/>
    </location>
</feature>
<dbReference type="EMBL" id="QPMH01000024">
    <property type="protein sequence ID" value="RDD60555.1"/>
    <property type="molecule type" value="Genomic_DNA"/>
</dbReference>
<dbReference type="InterPro" id="IPR003594">
    <property type="entry name" value="HATPase_dom"/>
</dbReference>
<protein>
    <submittedName>
        <fullName evidence="3">ATP-binding protein</fullName>
    </submittedName>
</protein>
<dbReference type="SUPFAM" id="SSF55874">
    <property type="entry name" value="ATPase domain of HSP90 chaperone/DNA topoisomerase II/histidine kinase"/>
    <property type="match status" value="1"/>
</dbReference>
<reference evidence="3 4" key="1">
    <citation type="submission" date="2018-07" db="EMBL/GenBank/DDBJ databases">
        <title>Venubactetium sediminum gen. nov., sp. nov., isolated from a marine solar saltern.</title>
        <authorList>
            <person name="Wang S."/>
        </authorList>
    </citation>
    <scope>NUCLEOTIDE SEQUENCE [LARGE SCALE GENOMIC DNA]</scope>
    <source>
        <strain evidence="3 4">WD2A32</strain>
    </source>
</reference>
<dbReference type="Pfam" id="PF13581">
    <property type="entry name" value="HATPase_c_2"/>
    <property type="match status" value="1"/>
</dbReference>
<keyword evidence="3" id="KW-0067">ATP-binding</keyword>